<accession>A0ACC0L284</accession>
<proteinExistence type="predicted"/>
<dbReference type="Proteomes" id="UP001064048">
    <property type="component" value="Chromosome 9"/>
</dbReference>
<sequence>MSSDSSDDEDLSRFREAVDTSFTKLINETREEKKAPSERYLETSSHYNDVKVPEMMQKQIGAKISKILDKKVEFIDMENGVKKRKIKGGVRLFTSSQDYLTTEAVKDTYTENHNALSKKIKYKRRHVEENTIDSDKIKLVAVSGEYVLSKEEIKCWKSRRKEKLFKYKAQKNSKVLVAIE</sequence>
<name>A0ACC0L284_CHOFU</name>
<comment type="caution">
    <text evidence="1">The sequence shown here is derived from an EMBL/GenBank/DDBJ whole genome shotgun (WGS) entry which is preliminary data.</text>
</comment>
<evidence type="ECO:0000313" key="2">
    <source>
        <dbReference type="Proteomes" id="UP001064048"/>
    </source>
</evidence>
<keyword evidence="2" id="KW-1185">Reference proteome</keyword>
<evidence type="ECO:0000313" key="1">
    <source>
        <dbReference type="EMBL" id="KAI8442461.1"/>
    </source>
</evidence>
<gene>
    <name evidence="1" type="ORF">MSG28_005963</name>
</gene>
<reference evidence="1 2" key="1">
    <citation type="journal article" date="2022" name="Genome Biol. Evol.">
        <title>The Spruce Budworm Genome: Reconstructing the Evolutionary History of Antifreeze Proteins.</title>
        <authorList>
            <person name="Beliveau C."/>
            <person name="Gagne P."/>
            <person name="Picq S."/>
            <person name="Vernygora O."/>
            <person name="Keeling C.I."/>
            <person name="Pinkney K."/>
            <person name="Doucet D."/>
            <person name="Wen F."/>
            <person name="Johnston J.S."/>
            <person name="Maaroufi H."/>
            <person name="Boyle B."/>
            <person name="Laroche J."/>
            <person name="Dewar K."/>
            <person name="Juretic N."/>
            <person name="Blackburn G."/>
            <person name="Nisole A."/>
            <person name="Brunet B."/>
            <person name="Brandao M."/>
            <person name="Lumley L."/>
            <person name="Duan J."/>
            <person name="Quan G."/>
            <person name="Lucarotti C.J."/>
            <person name="Roe A.D."/>
            <person name="Sperling F.A.H."/>
            <person name="Levesque R.C."/>
            <person name="Cusson M."/>
        </authorList>
    </citation>
    <scope>NUCLEOTIDE SEQUENCE [LARGE SCALE GENOMIC DNA]</scope>
    <source>
        <strain evidence="1">Glfc:IPQL:Cfum</strain>
    </source>
</reference>
<protein>
    <submittedName>
        <fullName evidence="1">Uncharacterized protein</fullName>
    </submittedName>
</protein>
<organism evidence="1 2">
    <name type="scientific">Choristoneura fumiferana</name>
    <name type="common">Spruce budworm moth</name>
    <name type="synonym">Archips fumiferana</name>
    <dbReference type="NCBI Taxonomy" id="7141"/>
    <lineage>
        <taxon>Eukaryota</taxon>
        <taxon>Metazoa</taxon>
        <taxon>Ecdysozoa</taxon>
        <taxon>Arthropoda</taxon>
        <taxon>Hexapoda</taxon>
        <taxon>Insecta</taxon>
        <taxon>Pterygota</taxon>
        <taxon>Neoptera</taxon>
        <taxon>Endopterygota</taxon>
        <taxon>Lepidoptera</taxon>
        <taxon>Glossata</taxon>
        <taxon>Ditrysia</taxon>
        <taxon>Tortricoidea</taxon>
        <taxon>Tortricidae</taxon>
        <taxon>Tortricinae</taxon>
        <taxon>Choristoneura</taxon>
    </lineage>
</organism>
<dbReference type="EMBL" id="CM046109">
    <property type="protein sequence ID" value="KAI8442461.1"/>
    <property type="molecule type" value="Genomic_DNA"/>
</dbReference>